<organism evidence="7 8">
    <name type="scientific">Chaetoceros tenuissimus</name>
    <dbReference type="NCBI Taxonomy" id="426638"/>
    <lineage>
        <taxon>Eukaryota</taxon>
        <taxon>Sar</taxon>
        <taxon>Stramenopiles</taxon>
        <taxon>Ochrophyta</taxon>
        <taxon>Bacillariophyta</taxon>
        <taxon>Coscinodiscophyceae</taxon>
        <taxon>Chaetocerotophycidae</taxon>
        <taxon>Chaetocerotales</taxon>
        <taxon>Chaetocerotaceae</taxon>
        <taxon>Chaetoceros</taxon>
    </lineage>
</organism>
<comment type="caution">
    <text evidence="7">The sequence shown here is derived from an EMBL/GenBank/DDBJ whole genome shotgun (WGS) entry which is preliminary data.</text>
</comment>
<name>A0AAD3CN95_9STRA</name>
<evidence type="ECO:0000256" key="1">
    <source>
        <dbReference type="ARBA" id="ARBA00004141"/>
    </source>
</evidence>
<evidence type="ECO:0000313" key="8">
    <source>
        <dbReference type="Proteomes" id="UP001054902"/>
    </source>
</evidence>
<feature type="transmembrane region" description="Helical" evidence="5">
    <location>
        <begin position="21"/>
        <end position="41"/>
    </location>
</feature>
<dbReference type="InterPro" id="IPR006634">
    <property type="entry name" value="TLC-dom"/>
</dbReference>
<evidence type="ECO:0000259" key="6">
    <source>
        <dbReference type="SMART" id="SM00724"/>
    </source>
</evidence>
<dbReference type="AlphaFoldDB" id="A0AAD3CN95"/>
<accession>A0AAD3CN95</accession>
<gene>
    <name evidence="7" type="ORF">CTEN210_05299</name>
</gene>
<dbReference type="EMBL" id="BLLK01000029">
    <property type="protein sequence ID" value="GFH48823.1"/>
    <property type="molecule type" value="Genomic_DNA"/>
</dbReference>
<feature type="transmembrane region" description="Helical" evidence="5">
    <location>
        <begin position="61"/>
        <end position="80"/>
    </location>
</feature>
<feature type="transmembrane region" description="Helical" evidence="5">
    <location>
        <begin position="198"/>
        <end position="216"/>
    </location>
</feature>
<evidence type="ECO:0000256" key="5">
    <source>
        <dbReference type="SAM" id="Phobius"/>
    </source>
</evidence>
<evidence type="ECO:0000256" key="3">
    <source>
        <dbReference type="ARBA" id="ARBA00022989"/>
    </source>
</evidence>
<dbReference type="Pfam" id="PF03798">
    <property type="entry name" value="TRAM_LAG1_CLN8"/>
    <property type="match status" value="1"/>
</dbReference>
<dbReference type="SMART" id="SM00724">
    <property type="entry name" value="TLC"/>
    <property type="match status" value="1"/>
</dbReference>
<keyword evidence="8" id="KW-1185">Reference proteome</keyword>
<comment type="subcellular location">
    <subcellularLocation>
        <location evidence="1">Membrane</location>
        <topology evidence="1">Multi-pass membrane protein</topology>
    </subcellularLocation>
</comment>
<dbReference type="Proteomes" id="UP001054902">
    <property type="component" value="Unassembled WGS sequence"/>
</dbReference>
<evidence type="ECO:0000256" key="4">
    <source>
        <dbReference type="ARBA" id="ARBA00023136"/>
    </source>
</evidence>
<keyword evidence="3 5" id="KW-1133">Transmembrane helix</keyword>
<evidence type="ECO:0000256" key="2">
    <source>
        <dbReference type="ARBA" id="ARBA00022692"/>
    </source>
</evidence>
<feature type="transmembrane region" description="Helical" evidence="5">
    <location>
        <begin position="157"/>
        <end position="178"/>
    </location>
</feature>
<protein>
    <recommendedName>
        <fullName evidence="6">TLC domain-containing protein</fullName>
    </recommendedName>
</protein>
<feature type="transmembrane region" description="Helical" evidence="5">
    <location>
        <begin position="245"/>
        <end position="264"/>
    </location>
</feature>
<evidence type="ECO:0000313" key="7">
    <source>
        <dbReference type="EMBL" id="GFH48823.1"/>
    </source>
</evidence>
<reference evidence="7 8" key="1">
    <citation type="journal article" date="2021" name="Sci. Rep.">
        <title>The genome of the diatom Chaetoceros tenuissimus carries an ancient integrated fragment of an extant virus.</title>
        <authorList>
            <person name="Hongo Y."/>
            <person name="Kimura K."/>
            <person name="Takaki Y."/>
            <person name="Yoshida Y."/>
            <person name="Baba S."/>
            <person name="Kobayashi G."/>
            <person name="Nagasaki K."/>
            <person name="Hano T."/>
            <person name="Tomaru Y."/>
        </authorList>
    </citation>
    <scope>NUCLEOTIDE SEQUENCE [LARGE SCALE GENOMIC DNA]</scope>
    <source>
        <strain evidence="7 8">NIES-3715</strain>
    </source>
</reference>
<sequence>MCEKSEVAPAYNNGFERKKVTAVKIFCLMTLVFLIALVPGSYLVPAPKFCPAEGDCKRPEIFAFEFVNACTFLWQSFIAIRSYHFRKTPMKTFPQTPEGRVFGFSEESELIACVSMTIQLWGLVFTPGIKEFSSAIMLGHHFVAALVSYIALRYQYYYYYSVFYLALSEVSSLPLLVMSISKYFPPAQGSLFAIAQDLSGPLFAVTFTYYRVYLWLKTTKQLWKDGYYCLSTGVSNKFRPGLNCCLYLILTCCALLSFLQLYWFKLIVMEVLRAIGFELPETNPGFE</sequence>
<keyword evidence="2 5" id="KW-0812">Transmembrane</keyword>
<keyword evidence="4 5" id="KW-0472">Membrane</keyword>
<proteinExistence type="predicted"/>
<dbReference type="GO" id="GO:0016020">
    <property type="term" value="C:membrane"/>
    <property type="evidence" value="ECO:0007669"/>
    <property type="project" value="UniProtKB-SubCell"/>
</dbReference>
<feature type="domain" description="TLC" evidence="6">
    <location>
        <begin position="61"/>
        <end position="276"/>
    </location>
</feature>